<dbReference type="GO" id="GO:0005694">
    <property type="term" value="C:chromosome"/>
    <property type="evidence" value="ECO:0007669"/>
    <property type="project" value="TreeGrafter"/>
</dbReference>
<evidence type="ECO:0000256" key="1">
    <source>
        <dbReference type="SAM" id="MobiDB-lite"/>
    </source>
</evidence>
<feature type="region of interest" description="Disordered" evidence="1">
    <location>
        <begin position="1"/>
        <end position="48"/>
    </location>
</feature>
<evidence type="ECO:0000259" key="2">
    <source>
        <dbReference type="Pfam" id="PF02195"/>
    </source>
</evidence>
<reference evidence="3 4" key="1">
    <citation type="submission" date="2015-09" db="EMBL/GenBank/DDBJ databases">
        <title>Genome sequence of the marine flavobacterium Croceitalea dokdonensis DOKDO 023 that contains proton- and sodium-pumping rhodopsins.</title>
        <authorList>
            <person name="Kwon S.-K."/>
            <person name="Lee H.K."/>
            <person name="Kwak M.-J."/>
            <person name="Kim J.F."/>
        </authorList>
    </citation>
    <scope>NUCLEOTIDE SEQUENCE [LARGE SCALE GENOMIC DNA]</scope>
    <source>
        <strain evidence="3 4">DOKDO 023</strain>
    </source>
</reference>
<dbReference type="STRING" id="1300341.I595_2480"/>
<dbReference type="PANTHER" id="PTHR33375:SF1">
    <property type="entry name" value="CHROMOSOME-PARTITIONING PROTEIN PARB-RELATED"/>
    <property type="match status" value="1"/>
</dbReference>
<dbReference type="Pfam" id="PF02195">
    <property type="entry name" value="ParB_N"/>
    <property type="match status" value="1"/>
</dbReference>
<evidence type="ECO:0000313" key="4">
    <source>
        <dbReference type="Proteomes" id="UP000050280"/>
    </source>
</evidence>
<feature type="compositionally biased region" description="Basic residues" evidence="1">
    <location>
        <begin position="1"/>
        <end position="27"/>
    </location>
</feature>
<feature type="domain" description="ParB-like N-terminal" evidence="2">
    <location>
        <begin position="31"/>
        <end position="93"/>
    </location>
</feature>
<dbReference type="Proteomes" id="UP000050280">
    <property type="component" value="Unassembled WGS sequence"/>
</dbReference>
<dbReference type="InterPro" id="IPR050336">
    <property type="entry name" value="Chromosome_partition/occlusion"/>
</dbReference>
<accession>A0A0P7ATK3</accession>
<dbReference type="RefSeq" id="WP_054559543.1">
    <property type="nucleotide sequence ID" value="NZ_LDJX01000005.1"/>
</dbReference>
<comment type="caution">
    <text evidence="3">The sequence shown here is derived from an EMBL/GenBank/DDBJ whole genome shotgun (WGS) entry which is preliminary data.</text>
</comment>
<gene>
    <name evidence="3" type="ORF">I595_2480</name>
</gene>
<dbReference type="InterPro" id="IPR003115">
    <property type="entry name" value="ParB_N"/>
</dbReference>
<dbReference type="InterPro" id="IPR036086">
    <property type="entry name" value="ParB/Sulfiredoxin_sf"/>
</dbReference>
<dbReference type="GO" id="GO:0007059">
    <property type="term" value="P:chromosome segregation"/>
    <property type="evidence" value="ECO:0007669"/>
    <property type="project" value="TreeGrafter"/>
</dbReference>
<protein>
    <submittedName>
        <fullName evidence="3">Chromosome (Plasmid) partitioning protein ParB</fullName>
    </submittedName>
</protein>
<dbReference type="PATRIC" id="fig|1300341.3.peg.2645"/>
<evidence type="ECO:0000313" key="3">
    <source>
        <dbReference type="EMBL" id="KPM31215.1"/>
    </source>
</evidence>
<dbReference type="SUPFAM" id="SSF110849">
    <property type="entry name" value="ParB/Sulfiredoxin"/>
    <property type="match status" value="1"/>
</dbReference>
<name>A0A0P7ATK3_9FLAO</name>
<proteinExistence type="predicted"/>
<dbReference type="EMBL" id="LDJX01000005">
    <property type="protein sequence ID" value="KPM31215.1"/>
    <property type="molecule type" value="Genomic_DNA"/>
</dbReference>
<dbReference type="Gene3D" id="3.90.1530.10">
    <property type="entry name" value="Conserved hypothetical protein from pyrococcus furiosus pfu- 392566-001, ParB domain"/>
    <property type="match status" value="1"/>
</dbReference>
<dbReference type="AlphaFoldDB" id="A0A0P7ATK3"/>
<sequence length="95" mass="10899">MRTKASTTKKRSRAKATAKKEGSRKKSSALQIQNLPLGKIKPDPEQSRKTFNKDVLQQLSKSMEAHGVLQPISVRQLNDHYVIVMDERRYRANYS</sequence>
<organism evidence="3 4">
    <name type="scientific">Croceitalea dokdonensis DOKDO 023</name>
    <dbReference type="NCBI Taxonomy" id="1300341"/>
    <lineage>
        <taxon>Bacteria</taxon>
        <taxon>Pseudomonadati</taxon>
        <taxon>Bacteroidota</taxon>
        <taxon>Flavobacteriia</taxon>
        <taxon>Flavobacteriales</taxon>
        <taxon>Flavobacteriaceae</taxon>
        <taxon>Croceitalea</taxon>
    </lineage>
</organism>
<dbReference type="PANTHER" id="PTHR33375">
    <property type="entry name" value="CHROMOSOME-PARTITIONING PROTEIN PARB-RELATED"/>
    <property type="match status" value="1"/>
</dbReference>
<keyword evidence="4" id="KW-1185">Reference proteome</keyword>